<evidence type="ECO:0000313" key="2">
    <source>
        <dbReference type="EMBL" id="MDT0301875.1"/>
    </source>
</evidence>
<gene>
    <name evidence="2" type="ORF">RM446_07085</name>
</gene>
<proteinExistence type="predicted"/>
<dbReference type="Proteomes" id="UP001183226">
    <property type="component" value="Unassembled WGS sequence"/>
</dbReference>
<feature type="signal peptide" evidence="1">
    <location>
        <begin position="1"/>
        <end position="23"/>
    </location>
</feature>
<dbReference type="EMBL" id="JAVREK010000005">
    <property type="protein sequence ID" value="MDT0301875.1"/>
    <property type="molecule type" value="Genomic_DNA"/>
</dbReference>
<keyword evidence="1" id="KW-0732">Signal</keyword>
<evidence type="ECO:0008006" key="4">
    <source>
        <dbReference type="Google" id="ProtNLM"/>
    </source>
</evidence>
<comment type="caution">
    <text evidence="2">The sequence shown here is derived from an EMBL/GenBank/DDBJ whole genome shotgun (WGS) entry which is preliminary data.</text>
</comment>
<reference evidence="3" key="1">
    <citation type="submission" date="2023-07" db="EMBL/GenBank/DDBJ databases">
        <title>30 novel species of actinomycetes from the DSMZ collection.</title>
        <authorList>
            <person name="Nouioui I."/>
        </authorList>
    </citation>
    <scope>NUCLEOTIDE SEQUENCE [LARGE SCALE GENOMIC DNA]</scope>
    <source>
        <strain evidence="3">DSM 45055</strain>
    </source>
</reference>
<protein>
    <recommendedName>
        <fullName evidence="4">SH3 domain-containing protein</fullName>
    </recommendedName>
</protein>
<organism evidence="2 3">
    <name type="scientific">Streptomonospora wellingtoniae</name>
    <dbReference type="NCBI Taxonomy" id="3075544"/>
    <lineage>
        <taxon>Bacteria</taxon>
        <taxon>Bacillati</taxon>
        <taxon>Actinomycetota</taxon>
        <taxon>Actinomycetes</taxon>
        <taxon>Streptosporangiales</taxon>
        <taxon>Nocardiopsidaceae</taxon>
        <taxon>Streptomonospora</taxon>
    </lineage>
</organism>
<evidence type="ECO:0000256" key="1">
    <source>
        <dbReference type="SAM" id="SignalP"/>
    </source>
</evidence>
<dbReference type="RefSeq" id="WP_311544349.1">
    <property type="nucleotide sequence ID" value="NZ_JAVREK010000005.1"/>
</dbReference>
<sequence length="112" mass="11984">MTKKRLRAAAAAAVVGCAAVLWATTPAGAIGASAAPDQRAAAEAAAQQCEFRVLKVTKIELASGDIAYQYPGDLVVGENPRGEAPVWVWSYRHVERGWIYRTYDNMSIIGCS</sequence>
<name>A0ABU2KRJ0_9ACTN</name>
<keyword evidence="3" id="KW-1185">Reference proteome</keyword>
<accession>A0ABU2KRJ0</accession>
<feature type="chain" id="PRO_5045371360" description="SH3 domain-containing protein" evidence="1">
    <location>
        <begin position="24"/>
        <end position="112"/>
    </location>
</feature>
<evidence type="ECO:0000313" key="3">
    <source>
        <dbReference type="Proteomes" id="UP001183226"/>
    </source>
</evidence>